<name>A0A7X6DUN5_9BACT</name>
<evidence type="ECO:0000313" key="2">
    <source>
        <dbReference type="Proteomes" id="UP000534783"/>
    </source>
</evidence>
<protein>
    <submittedName>
        <fullName evidence="1">PRTRC system protein C</fullName>
    </submittedName>
</protein>
<accession>A0A7X6DUN5</accession>
<sequence length="132" mass="15017">MIEIKQIVRIFKYQQLELADPGRELSPEQVVEFYSGVYPELVKATVEGPELQGTREIYRMERAVGRKGGEKSPPRLITIKELARSGKEETQQREKEEEIRCAQRILTVHVLHRPSGSAPSTPLPSELLPLLL</sequence>
<dbReference type="InterPro" id="IPR032866">
    <property type="entry name" value="Prok_Ub"/>
</dbReference>
<dbReference type="RefSeq" id="WP_168063446.1">
    <property type="nucleotide sequence ID" value="NZ_VTOW01000007.1"/>
</dbReference>
<evidence type="ECO:0000313" key="1">
    <source>
        <dbReference type="EMBL" id="NKE73489.1"/>
    </source>
</evidence>
<keyword evidence="2" id="KW-1185">Reference proteome</keyword>
<gene>
    <name evidence="1" type="ORF">MNODULE_22265</name>
</gene>
<proteinExistence type="predicted"/>
<dbReference type="NCBIfam" id="TIGR03738">
    <property type="entry name" value="PRTRC_C"/>
    <property type="match status" value="1"/>
</dbReference>
<dbReference type="InterPro" id="IPR022289">
    <property type="entry name" value="PRTRC_protein-C"/>
</dbReference>
<comment type="caution">
    <text evidence="1">The sequence shown here is derived from an EMBL/GenBank/DDBJ whole genome shotgun (WGS) entry which is preliminary data.</text>
</comment>
<reference evidence="1 2" key="1">
    <citation type="journal article" date="2020" name="Nature">
        <title>Bacterial chemolithoautotrophy via manganese oxidation.</title>
        <authorList>
            <person name="Yu H."/>
            <person name="Leadbetter J.R."/>
        </authorList>
    </citation>
    <scope>NUCLEOTIDE SEQUENCE [LARGE SCALE GENOMIC DNA]</scope>
    <source>
        <strain evidence="1 2">Mn-1</strain>
    </source>
</reference>
<dbReference type="EMBL" id="VTOW01000007">
    <property type="protein sequence ID" value="NKE73489.1"/>
    <property type="molecule type" value="Genomic_DNA"/>
</dbReference>
<dbReference type="AlphaFoldDB" id="A0A7X6DUN5"/>
<dbReference type="Proteomes" id="UP000534783">
    <property type="component" value="Unassembled WGS sequence"/>
</dbReference>
<dbReference type="Pfam" id="PF14454">
    <property type="entry name" value="Prok_Ub"/>
    <property type="match status" value="1"/>
</dbReference>
<organism evidence="1 2">
    <name type="scientific">Candidatus Manganitrophus noduliformans</name>
    <dbReference type="NCBI Taxonomy" id="2606439"/>
    <lineage>
        <taxon>Bacteria</taxon>
        <taxon>Pseudomonadati</taxon>
        <taxon>Nitrospirota</taxon>
        <taxon>Nitrospiria</taxon>
        <taxon>Candidatus Troglogloeales</taxon>
        <taxon>Candidatus Manganitrophaceae</taxon>
        <taxon>Candidatus Manganitrophus</taxon>
    </lineage>
</organism>